<dbReference type="SMART" id="SM00179">
    <property type="entry name" value="EGF_CA"/>
    <property type="match status" value="15"/>
</dbReference>
<dbReference type="FunFam" id="2.10.25.10:FF:000095">
    <property type="entry name" value="Notch, isoform B"/>
    <property type="match status" value="2"/>
</dbReference>
<evidence type="ECO:0000256" key="2">
    <source>
        <dbReference type="ARBA" id="ARBA00022729"/>
    </source>
</evidence>
<feature type="domain" description="EGF-like" evidence="9">
    <location>
        <begin position="666"/>
        <end position="704"/>
    </location>
</feature>
<feature type="disulfide bond" evidence="6">
    <location>
        <begin position="732"/>
        <end position="741"/>
    </location>
</feature>
<dbReference type="Gene3D" id="2.10.25.10">
    <property type="entry name" value="Laminin"/>
    <property type="match status" value="16"/>
</dbReference>
<dbReference type="PROSITE" id="PS50026">
    <property type="entry name" value="EGF_3"/>
    <property type="match status" value="18"/>
</dbReference>
<evidence type="ECO:0000256" key="3">
    <source>
        <dbReference type="ARBA" id="ARBA00022737"/>
    </source>
</evidence>
<feature type="domain" description="EGF-like" evidence="9">
    <location>
        <begin position="881"/>
        <end position="919"/>
    </location>
</feature>
<dbReference type="SUPFAM" id="SSF57196">
    <property type="entry name" value="EGF/Laminin"/>
    <property type="match status" value="16"/>
</dbReference>
<feature type="domain" description="EGF-like" evidence="9">
    <location>
        <begin position="180"/>
        <end position="214"/>
    </location>
</feature>
<feature type="disulfide bond" evidence="6">
    <location>
        <begin position="618"/>
        <end position="627"/>
    </location>
</feature>
<feature type="domain" description="EGF-like" evidence="9">
    <location>
        <begin position="313"/>
        <end position="350"/>
    </location>
</feature>
<evidence type="ECO:0000256" key="1">
    <source>
        <dbReference type="ARBA" id="ARBA00022536"/>
    </source>
</evidence>
<feature type="domain" description="EGF-like" evidence="9">
    <location>
        <begin position="705"/>
        <end position="742"/>
    </location>
</feature>
<feature type="domain" description="EGF-like" evidence="9">
    <location>
        <begin position="351"/>
        <end position="389"/>
    </location>
</feature>
<evidence type="ECO:0000256" key="7">
    <source>
        <dbReference type="SAM" id="MobiDB-lite"/>
    </source>
</evidence>
<dbReference type="AlphaFoldDB" id="A0A813NSF6"/>
<feature type="disulfide bond" evidence="6">
    <location>
        <begin position="909"/>
        <end position="918"/>
    </location>
</feature>
<dbReference type="EMBL" id="CAJNOE010000019">
    <property type="protein sequence ID" value="CAF0741990.1"/>
    <property type="molecule type" value="Genomic_DNA"/>
</dbReference>
<evidence type="ECO:0000256" key="5">
    <source>
        <dbReference type="ARBA" id="ARBA00023180"/>
    </source>
</evidence>
<feature type="chain" id="PRO_5032764323" description="EGF-like domain-containing protein" evidence="8">
    <location>
        <begin position="20"/>
        <end position="1015"/>
    </location>
</feature>
<feature type="disulfide bond" evidence="6">
    <location>
        <begin position="426"/>
        <end position="435"/>
    </location>
</feature>
<feature type="domain" description="EGF-like" evidence="9">
    <location>
        <begin position="821"/>
        <end position="860"/>
    </location>
</feature>
<feature type="domain" description="EGF-like" evidence="9">
    <location>
        <begin position="514"/>
        <end position="551"/>
    </location>
</feature>
<feature type="disulfide bond" evidence="6">
    <location>
        <begin position="948"/>
        <end position="957"/>
    </location>
</feature>
<feature type="disulfide bond" evidence="6">
    <location>
        <begin position="810"/>
        <end position="819"/>
    </location>
</feature>
<feature type="disulfide bond" evidence="6">
    <location>
        <begin position="502"/>
        <end position="511"/>
    </location>
</feature>
<dbReference type="CDD" id="cd00054">
    <property type="entry name" value="EGF_CA"/>
    <property type="match status" value="11"/>
</dbReference>
<keyword evidence="4 6" id="KW-1015">Disulfide bond</keyword>
<feature type="disulfide bond" evidence="6">
    <location>
        <begin position="675"/>
        <end position="692"/>
    </location>
</feature>
<dbReference type="PROSITE" id="PS00022">
    <property type="entry name" value="EGF_1"/>
    <property type="match status" value="17"/>
</dbReference>
<feature type="domain" description="EGF-like" evidence="9">
    <location>
        <begin position="553"/>
        <end position="590"/>
    </location>
</feature>
<dbReference type="GO" id="GO:0048666">
    <property type="term" value="P:neuron development"/>
    <property type="evidence" value="ECO:0007669"/>
    <property type="project" value="UniProtKB-ARBA"/>
</dbReference>
<feature type="domain" description="EGF-like" evidence="9">
    <location>
        <begin position="438"/>
        <end position="474"/>
    </location>
</feature>
<dbReference type="InterPro" id="IPR051830">
    <property type="entry name" value="NOTCH_homolog"/>
</dbReference>
<feature type="region of interest" description="Disordered" evidence="7">
    <location>
        <begin position="968"/>
        <end position="993"/>
    </location>
</feature>
<dbReference type="GO" id="GO:0042063">
    <property type="term" value="P:gliogenesis"/>
    <property type="evidence" value="ECO:0007669"/>
    <property type="project" value="UniProtKB-ARBA"/>
</dbReference>
<dbReference type="InterPro" id="IPR001881">
    <property type="entry name" value="EGF-like_Ca-bd_dom"/>
</dbReference>
<feature type="disulfide bond" evidence="6">
    <location>
        <begin position="379"/>
        <end position="388"/>
    </location>
</feature>
<proteinExistence type="predicted"/>
<comment type="caution">
    <text evidence="10">The sequence shown here is derived from an EMBL/GenBank/DDBJ whole genome shotgun (WGS) entry which is preliminary data.</text>
</comment>
<dbReference type="InterPro" id="IPR000152">
    <property type="entry name" value="EGF-type_Asp/Asn_hydroxyl_site"/>
</dbReference>
<dbReference type="Pfam" id="PF00008">
    <property type="entry name" value="EGF"/>
    <property type="match status" value="11"/>
</dbReference>
<feature type="disulfide bond" evidence="6">
    <location>
        <begin position="360"/>
        <end position="377"/>
    </location>
</feature>
<feature type="domain" description="EGF-like" evidence="9">
    <location>
        <begin position="475"/>
        <end position="512"/>
    </location>
</feature>
<dbReference type="PANTHER" id="PTHR24033:SF224">
    <property type="entry name" value="C-TYPE LECTIN"/>
    <property type="match status" value="1"/>
</dbReference>
<protein>
    <recommendedName>
        <fullName evidence="9">EGF-like domain-containing protein</fullName>
    </recommendedName>
</protein>
<feature type="domain" description="EGF-like" evidence="9">
    <location>
        <begin position="629"/>
        <end position="665"/>
    </location>
</feature>
<feature type="disulfide bond" evidence="6">
    <location>
        <begin position="464"/>
        <end position="473"/>
    </location>
</feature>
<dbReference type="FunFam" id="2.10.25.10:FF:000100">
    <property type="entry name" value="neurogenic locus notch homolog protein 3"/>
    <property type="match status" value="2"/>
</dbReference>
<dbReference type="GO" id="GO:0000902">
    <property type="term" value="P:cell morphogenesis"/>
    <property type="evidence" value="ECO:0007669"/>
    <property type="project" value="UniProtKB-ARBA"/>
</dbReference>
<gene>
    <name evidence="10" type="ORF">IZO911_LOCUS3598</name>
</gene>
<feature type="disulfide bond" evidence="6">
    <location>
        <begin position="770"/>
        <end position="779"/>
    </location>
</feature>
<accession>A0A813NSF6</accession>
<feature type="signal peptide" evidence="8">
    <location>
        <begin position="1"/>
        <end position="19"/>
    </location>
</feature>
<feature type="domain" description="EGF-like" evidence="9">
    <location>
        <begin position="591"/>
        <end position="628"/>
    </location>
</feature>
<feature type="disulfide bond" evidence="6">
    <location>
        <begin position="655"/>
        <end position="664"/>
    </location>
</feature>
<feature type="disulfide bond" evidence="6">
    <location>
        <begin position="340"/>
        <end position="349"/>
    </location>
</feature>
<evidence type="ECO:0000259" key="9">
    <source>
        <dbReference type="PROSITE" id="PS50026"/>
    </source>
</evidence>
<feature type="disulfide bond" evidence="6">
    <location>
        <begin position="694"/>
        <end position="703"/>
    </location>
</feature>
<dbReference type="GO" id="GO:0005509">
    <property type="term" value="F:calcium ion binding"/>
    <property type="evidence" value="ECO:0007669"/>
    <property type="project" value="InterPro"/>
</dbReference>
<dbReference type="SMART" id="SM00181">
    <property type="entry name" value="EGF"/>
    <property type="match status" value="18"/>
</dbReference>
<feature type="domain" description="EGF-like" evidence="9">
    <location>
        <begin position="399"/>
        <end position="436"/>
    </location>
</feature>
<feature type="domain" description="EGF-like" evidence="9">
    <location>
        <begin position="781"/>
        <end position="820"/>
    </location>
</feature>
<feature type="disulfide bond" evidence="6">
    <location>
        <begin position="791"/>
        <end position="808"/>
    </location>
</feature>
<sequence length="1015" mass="109606">MIVWWLSLLIIYTISFTIATPTNFTKESRHIPVHFFAPVIAPSLAGRCFGCLVPSADCTVPCSSPQRCFIRGPTPSHIDASSLLLGRSGIAIVEEDKRCFACTTFPHAGAASRCIVPCRHNQRCYLKAAHANATLTDRRCTDERWVNDLLVDGCLTYNNLYWCMCSTDLCNSGDFNSIRGYDDCSNNPCPSGTVCLDTKEGFSCICPPWQADCTYAFSVSCSCKNGGRCMMGLGTYICECPYGYSGINCETRYRRQSYSSSSSSASSSPCRNRCEQRTCTYQQSSSGLAPTSCTCGPPSRYSTSSSSYRVAQPYVACNPNPCQHGQTCYSVTSYSFFCMCQVNYIGALCERRDACQPNPCQNGGSCIFDEPSGSFRCYCPPGYTGRTCDIQSNAVITTPPDPCSPNPCQNGGICQANNIGGFMCLCPAGFEGICCEIRSDPCKSNPCQNNGICMASAPSFVCSCTSGYSGQRCEIRDLCAQNPCLNSGQCHSNGISGFACVCIQPFTGQRCEDRIDPCANQPCRNGATCQPINGNSYQCYCPSGFSGYDCATRIDPCASQPCRNGGMCQPLNSNSYQCICPSGYSGFDCSTRDPCADSPCLNGASCISNNLGGFTCQCPPGYSGTRCEDIDPCASQPCMNQGSCIRENGGFRCVCSTGFSGSRCETRDACQSNPCMNGGTCQPMNSNVGYQCICSPEFTGLQCETRDACIPNPCLNSGSCISNNIGGFTCQCLPGYSGQRCEDYDGCASQPCQNRGVCVSSNGGSYICHCRTGFEGATCEQTDICGVRNPCICGTCQNDPYDPQGFRCFCPPSYSGNRCEKLLNCLDSGEECINGGRCMQRPLGDYVCSCPYPYCGLRCESQRPSCAISNAVAPLTTAPSSTAICSSNLCNNHGICQQLGYGTGIQCYCSTGWSGSRCQYSLSCKDEQPCRNGGICREVVDDISICICSAQFWGERCEYAYQSESPYLSNEQQQQQQQNQPDTTYHYSYAYPPAKNIKKKSVVAKPKKGKEINKN</sequence>
<dbReference type="InterPro" id="IPR013032">
    <property type="entry name" value="EGF-like_CS"/>
</dbReference>
<keyword evidence="5" id="KW-0325">Glycoprotein</keyword>
<evidence type="ECO:0000256" key="6">
    <source>
        <dbReference type="PROSITE-ProRule" id="PRU00076"/>
    </source>
</evidence>
<keyword evidence="1 6" id="KW-0245">EGF-like domain</keyword>
<dbReference type="PANTHER" id="PTHR24033">
    <property type="entry name" value="EGF-LIKE DOMAIN-CONTAINING PROTEIN"/>
    <property type="match status" value="1"/>
</dbReference>
<feature type="disulfide bond" evidence="6">
    <location>
        <begin position="890"/>
        <end position="907"/>
    </location>
</feature>
<dbReference type="PROSITE" id="PS01186">
    <property type="entry name" value="EGF_2"/>
    <property type="match status" value="13"/>
</dbReference>
<dbReference type="FunFam" id="2.10.25.10:FF:000434">
    <property type="entry name" value="Predicted protein"/>
    <property type="match status" value="1"/>
</dbReference>
<feature type="domain" description="EGF-like" evidence="9">
    <location>
        <begin position="217"/>
        <end position="250"/>
    </location>
</feature>
<feature type="disulfide bond" evidence="6">
    <location>
        <begin position="850"/>
        <end position="859"/>
    </location>
</feature>
<reference evidence="10" key="1">
    <citation type="submission" date="2021-02" db="EMBL/GenBank/DDBJ databases">
        <authorList>
            <person name="Nowell W R."/>
        </authorList>
    </citation>
    <scope>NUCLEOTIDE SEQUENCE</scope>
</reference>
<keyword evidence="2 8" id="KW-0732">Signal</keyword>
<keyword evidence="3" id="KW-0677">Repeat</keyword>
<dbReference type="FunFam" id="2.10.25.10:FF:000321">
    <property type="entry name" value="Protein delta homolog 1"/>
    <property type="match status" value="1"/>
</dbReference>
<evidence type="ECO:0000313" key="10">
    <source>
        <dbReference type="EMBL" id="CAF0741990.1"/>
    </source>
</evidence>
<dbReference type="FunFam" id="2.10.25.10:FF:000066">
    <property type="entry name" value="FAT atypical cadherin 4"/>
    <property type="match status" value="2"/>
</dbReference>
<dbReference type="Pfam" id="PF12661">
    <property type="entry name" value="hEGF"/>
    <property type="match status" value="1"/>
</dbReference>
<dbReference type="GO" id="GO:0005886">
    <property type="term" value="C:plasma membrane"/>
    <property type="evidence" value="ECO:0007669"/>
    <property type="project" value="UniProtKB-ARBA"/>
</dbReference>
<evidence type="ECO:0000313" key="11">
    <source>
        <dbReference type="Proteomes" id="UP000663860"/>
    </source>
</evidence>
<feature type="disulfide bond" evidence="6">
    <location>
        <begin position="240"/>
        <end position="249"/>
    </location>
</feature>
<feature type="domain" description="EGF-like" evidence="9">
    <location>
        <begin position="920"/>
        <end position="958"/>
    </location>
</feature>
<dbReference type="FunFam" id="2.10.25.10:FF:000185">
    <property type="entry name" value="basement membrane-specific heparan sulfate proteoglycan core protein-like"/>
    <property type="match status" value="1"/>
</dbReference>
<evidence type="ECO:0000256" key="4">
    <source>
        <dbReference type="ARBA" id="ARBA00023157"/>
    </source>
</evidence>
<dbReference type="Proteomes" id="UP000663860">
    <property type="component" value="Unassembled WGS sequence"/>
</dbReference>
<dbReference type="PROSITE" id="PS00010">
    <property type="entry name" value="ASX_HYDROXYL"/>
    <property type="match status" value="1"/>
</dbReference>
<comment type="caution">
    <text evidence="6">Lacks conserved residue(s) required for the propagation of feature annotation.</text>
</comment>
<dbReference type="FunFam" id="2.10.25.10:FF:000230">
    <property type="entry name" value="Delta-like protein"/>
    <property type="match status" value="1"/>
</dbReference>
<organism evidence="10 11">
    <name type="scientific">Adineta steineri</name>
    <dbReference type="NCBI Taxonomy" id="433720"/>
    <lineage>
        <taxon>Eukaryota</taxon>
        <taxon>Metazoa</taxon>
        <taxon>Spiralia</taxon>
        <taxon>Gnathifera</taxon>
        <taxon>Rotifera</taxon>
        <taxon>Eurotatoria</taxon>
        <taxon>Bdelloidea</taxon>
        <taxon>Adinetida</taxon>
        <taxon>Adinetidae</taxon>
        <taxon>Adineta</taxon>
    </lineage>
</organism>
<feature type="disulfide bond" evidence="6">
    <location>
        <begin position="541"/>
        <end position="550"/>
    </location>
</feature>
<feature type="domain" description="EGF-like" evidence="9">
    <location>
        <begin position="743"/>
        <end position="780"/>
    </location>
</feature>
<name>A0A813NSF6_9BILA</name>
<dbReference type="InterPro" id="IPR000742">
    <property type="entry name" value="EGF"/>
</dbReference>
<evidence type="ECO:0000256" key="8">
    <source>
        <dbReference type="SAM" id="SignalP"/>
    </source>
</evidence>
<feature type="disulfide bond" evidence="6">
    <location>
        <begin position="580"/>
        <end position="589"/>
    </location>
</feature>